<dbReference type="Proteomes" id="UP000712281">
    <property type="component" value="Unassembled WGS sequence"/>
</dbReference>
<gene>
    <name evidence="2" type="ORF">F2Q68_00043594</name>
</gene>
<evidence type="ECO:0000256" key="1">
    <source>
        <dbReference type="SAM" id="MobiDB-lite"/>
    </source>
</evidence>
<dbReference type="AlphaFoldDB" id="A0A8S9LK03"/>
<name>A0A8S9LK03_BRACR</name>
<evidence type="ECO:0000313" key="2">
    <source>
        <dbReference type="EMBL" id="KAF2606327.1"/>
    </source>
</evidence>
<evidence type="ECO:0000313" key="3">
    <source>
        <dbReference type="Proteomes" id="UP000712281"/>
    </source>
</evidence>
<organism evidence="2 3">
    <name type="scientific">Brassica cretica</name>
    <name type="common">Mustard</name>
    <dbReference type="NCBI Taxonomy" id="69181"/>
    <lineage>
        <taxon>Eukaryota</taxon>
        <taxon>Viridiplantae</taxon>
        <taxon>Streptophyta</taxon>
        <taxon>Embryophyta</taxon>
        <taxon>Tracheophyta</taxon>
        <taxon>Spermatophyta</taxon>
        <taxon>Magnoliopsida</taxon>
        <taxon>eudicotyledons</taxon>
        <taxon>Gunneridae</taxon>
        <taxon>Pentapetalae</taxon>
        <taxon>rosids</taxon>
        <taxon>malvids</taxon>
        <taxon>Brassicales</taxon>
        <taxon>Brassicaceae</taxon>
        <taxon>Brassiceae</taxon>
        <taxon>Brassica</taxon>
    </lineage>
</organism>
<feature type="compositionally biased region" description="Basic and acidic residues" evidence="1">
    <location>
        <begin position="9"/>
        <end position="23"/>
    </location>
</feature>
<comment type="caution">
    <text evidence="2">The sequence shown here is derived from an EMBL/GenBank/DDBJ whole genome shotgun (WGS) entry which is preliminary data.</text>
</comment>
<reference evidence="2" key="1">
    <citation type="submission" date="2019-12" db="EMBL/GenBank/DDBJ databases">
        <title>Genome sequencing and annotation of Brassica cretica.</title>
        <authorList>
            <person name="Studholme D.J."/>
            <person name="Sarris P.F."/>
        </authorList>
    </citation>
    <scope>NUCLEOTIDE SEQUENCE</scope>
    <source>
        <strain evidence="2">PFS-001/15</strain>
        <tissue evidence="2">Leaf</tissue>
    </source>
</reference>
<proteinExistence type="predicted"/>
<protein>
    <submittedName>
        <fullName evidence="2">Uncharacterized protein</fullName>
    </submittedName>
</protein>
<sequence length="80" mass="9044">MARAGPRTRKGEPSARPLAKVDKTTLNGEMTRRKPRRITVRETPQPTKSTQLIADASRLYSLSNLCRPTTITTMRLYSEI</sequence>
<feature type="region of interest" description="Disordered" evidence="1">
    <location>
        <begin position="1"/>
        <end position="31"/>
    </location>
</feature>
<dbReference type="EMBL" id="QGKW02000276">
    <property type="protein sequence ID" value="KAF2606327.1"/>
    <property type="molecule type" value="Genomic_DNA"/>
</dbReference>
<accession>A0A8S9LK03</accession>